<dbReference type="SUPFAM" id="SSF109998">
    <property type="entry name" value="Triger factor/SurA peptide-binding domain-like"/>
    <property type="match status" value="1"/>
</dbReference>
<dbReference type="InterPro" id="IPR027304">
    <property type="entry name" value="Trigger_fact/SurA_dom_sf"/>
</dbReference>
<dbReference type="EMBL" id="JACYFU010000001">
    <property type="protein sequence ID" value="MBD8064616.1"/>
    <property type="molecule type" value="Genomic_DNA"/>
</dbReference>
<evidence type="ECO:0000256" key="7">
    <source>
        <dbReference type="ARBA" id="ARBA00038408"/>
    </source>
</evidence>
<keyword evidence="2" id="KW-1003">Cell membrane</keyword>
<comment type="caution">
    <text evidence="9">The sequence shown here is derived from an EMBL/GenBank/DDBJ whole genome shotgun (WGS) entry which is preliminary data.</text>
</comment>
<evidence type="ECO:0000313" key="10">
    <source>
        <dbReference type="Proteomes" id="UP000654108"/>
    </source>
</evidence>
<accession>A0A927FRD3</accession>
<keyword evidence="5" id="KW-0472">Membrane</keyword>
<keyword evidence="10" id="KW-1185">Reference proteome</keyword>
<dbReference type="RefSeq" id="WP_191772795.1">
    <property type="nucleotide sequence ID" value="NZ_JACYFU010000001.1"/>
</dbReference>
<dbReference type="PANTHER" id="PTHR47529">
    <property type="entry name" value="PEPTIDYL-PROLYL CIS-TRANS ISOMERASE D"/>
    <property type="match status" value="1"/>
</dbReference>
<comment type="similarity">
    <text evidence="7">Belongs to the PpiD chaperone family.</text>
</comment>
<dbReference type="Pfam" id="PF13624">
    <property type="entry name" value="SurA_N_3"/>
    <property type="match status" value="1"/>
</dbReference>
<reference evidence="9" key="1">
    <citation type="submission" date="2020-09" db="EMBL/GenBank/DDBJ databases">
        <title>Genome seq and assembly of Devosia sp.</title>
        <authorList>
            <person name="Chhetri G."/>
        </authorList>
    </citation>
    <scope>NUCLEOTIDE SEQUENCE</scope>
    <source>
        <strain evidence="9">PTR5</strain>
    </source>
</reference>
<dbReference type="GO" id="GO:0005886">
    <property type="term" value="C:plasma membrane"/>
    <property type="evidence" value="ECO:0007669"/>
    <property type="project" value="UniProtKB-SubCell"/>
</dbReference>
<keyword evidence="6" id="KW-0143">Chaperone</keyword>
<organism evidence="9 10">
    <name type="scientific">Devosia oryzisoli</name>
    <dbReference type="NCBI Taxonomy" id="2774138"/>
    <lineage>
        <taxon>Bacteria</taxon>
        <taxon>Pseudomonadati</taxon>
        <taxon>Pseudomonadota</taxon>
        <taxon>Alphaproteobacteria</taxon>
        <taxon>Hyphomicrobiales</taxon>
        <taxon>Devosiaceae</taxon>
        <taxon>Devosia</taxon>
    </lineage>
</organism>
<gene>
    <name evidence="9" type="ORF">IC608_03910</name>
</gene>
<dbReference type="InterPro" id="IPR000297">
    <property type="entry name" value="PPIase_PpiC"/>
</dbReference>
<dbReference type="GO" id="GO:0003755">
    <property type="term" value="F:peptidyl-prolyl cis-trans isomerase activity"/>
    <property type="evidence" value="ECO:0007669"/>
    <property type="project" value="InterPro"/>
</dbReference>
<keyword evidence="4" id="KW-1133">Transmembrane helix</keyword>
<feature type="domain" description="PpiC" evidence="8">
    <location>
        <begin position="250"/>
        <end position="366"/>
    </location>
</feature>
<dbReference type="InterPro" id="IPR052029">
    <property type="entry name" value="PpiD_chaperone"/>
</dbReference>
<evidence type="ECO:0000256" key="5">
    <source>
        <dbReference type="ARBA" id="ARBA00023136"/>
    </source>
</evidence>
<dbReference type="Proteomes" id="UP000654108">
    <property type="component" value="Unassembled WGS sequence"/>
</dbReference>
<protein>
    <submittedName>
        <fullName evidence="9">SurA N-terminal domain-containing protein</fullName>
    </submittedName>
</protein>
<evidence type="ECO:0000313" key="9">
    <source>
        <dbReference type="EMBL" id="MBD8064616.1"/>
    </source>
</evidence>
<dbReference type="Pfam" id="PF13145">
    <property type="entry name" value="Rotamase_2"/>
    <property type="match status" value="1"/>
</dbReference>
<evidence type="ECO:0000259" key="8">
    <source>
        <dbReference type="Pfam" id="PF13145"/>
    </source>
</evidence>
<sequence length="626" mass="67547">MLDGLRDFAKSWPGKILGGFMLVGIAGFGINNVITDLGSSTVARVGSEEINSREFMRAYQSLVNRVAQQTGSVPTVSEAEAMGLPTAVLLNLSSNASLDLLADQFNLGVSEDKLSQMLRQDPSFQGTLGNFDPSIFSQVLQQSGWTESEYFQARSKEAKRQQLQETLLAGAGLPKVADELLNGYVGTKRTINYITLGPLNVDTPAEPTEEEMAAYLQQHQAEYRTVETRRVQMVELSVATLANTLVDDFTDAEIEAEYERTKASLSTPERRTIDQVVLSTPEIEQAFQDGLAAGTPFDQLVSQTNVTPTDLGTLARSEVTDTALADAAFGLEAGAFTIIDGVGGRRAVRVSAVQPAHQSTLADARDDIAMSLATAKARNEVNDVLDQIEELRAAFRPLTEIAERFGLDLYEADVTAGGSELSVVPSLTPQDQQTISQAIFKAEEEKLTPAVRISNNANLWFDLVEVQPARDQTLEEVRPAIQQAMTDQRTSQALEALSKDLVSRLDKGETIEEIAASLNVFPQISTPFTRFGSEDGTVDQVVASAVFSGGPQANGSVVNSTGDTIVYSVAETTPPSDPLNQQALDSIDAEARQGVASEFIGALRDDAQLRINQQALNTLLTTNFGQ</sequence>
<evidence type="ECO:0000256" key="2">
    <source>
        <dbReference type="ARBA" id="ARBA00022475"/>
    </source>
</evidence>
<dbReference type="PANTHER" id="PTHR47529:SF1">
    <property type="entry name" value="PERIPLASMIC CHAPERONE PPID"/>
    <property type="match status" value="1"/>
</dbReference>
<dbReference type="AlphaFoldDB" id="A0A927FRD3"/>
<evidence type="ECO:0000256" key="1">
    <source>
        <dbReference type="ARBA" id="ARBA00004401"/>
    </source>
</evidence>
<proteinExistence type="inferred from homology"/>
<evidence type="ECO:0000256" key="4">
    <source>
        <dbReference type="ARBA" id="ARBA00022989"/>
    </source>
</evidence>
<comment type="subcellular location">
    <subcellularLocation>
        <location evidence="1">Cell membrane</location>
        <topology evidence="1">Single-pass type II membrane protein</topology>
    </subcellularLocation>
</comment>
<evidence type="ECO:0000256" key="6">
    <source>
        <dbReference type="ARBA" id="ARBA00023186"/>
    </source>
</evidence>
<keyword evidence="3" id="KW-0812">Transmembrane</keyword>
<evidence type="ECO:0000256" key="3">
    <source>
        <dbReference type="ARBA" id="ARBA00022692"/>
    </source>
</evidence>
<name>A0A927FRD3_9HYPH</name>